<dbReference type="EMBL" id="JAEAOA010001484">
    <property type="protein sequence ID" value="KAK3602664.1"/>
    <property type="molecule type" value="Genomic_DNA"/>
</dbReference>
<reference evidence="2" key="2">
    <citation type="journal article" date="2021" name="Genome Biol. Evol.">
        <title>Developing a high-quality reference genome for a parasitic bivalve with doubly uniparental inheritance (Bivalvia: Unionida).</title>
        <authorList>
            <person name="Smith C.H."/>
        </authorList>
    </citation>
    <scope>NUCLEOTIDE SEQUENCE</scope>
    <source>
        <strain evidence="2">CHS0354</strain>
        <tissue evidence="2">Mantle</tissue>
    </source>
</reference>
<reference evidence="2" key="3">
    <citation type="submission" date="2023-05" db="EMBL/GenBank/DDBJ databases">
        <authorList>
            <person name="Smith C.H."/>
        </authorList>
    </citation>
    <scope>NUCLEOTIDE SEQUENCE</scope>
    <source>
        <strain evidence="2">CHS0354</strain>
        <tissue evidence="2">Mantle</tissue>
    </source>
</reference>
<evidence type="ECO:0000313" key="3">
    <source>
        <dbReference type="Proteomes" id="UP001195483"/>
    </source>
</evidence>
<dbReference type="SMART" id="SM00220">
    <property type="entry name" value="S_TKc"/>
    <property type="match status" value="1"/>
</dbReference>
<feature type="domain" description="Protein kinase" evidence="1">
    <location>
        <begin position="148"/>
        <end position="468"/>
    </location>
</feature>
<dbReference type="InterPro" id="IPR011009">
    <property type="entry name" value="Kinase-like_dom_sf"/>
</dbReference>
<sequence length="485" mass="55515">MEETTKSCQETSGSNDIVMETDGLKLNLTSVTDPYFRDTQTGGSLSPNTVQQLHVIMQYLRRGEASVDQDEKGRPIIQYEQKSKIYWDASNANMIAEPRTDNDLKMKMESCFEFIDYLKTQKPPSGVVLDKTQVRPHRGMYRENYEFEKTKEVLGSGTMAGDIIVIKDKKTGMKSAQKTIMISVFRKEEIKAWVDLAEIGFAPTLYLFKLEGNKVVIDMEIISEAKTLRNIIDDYLFRMDASLAKPFSLYVLDGMMGAIKAMHDKGWVHRDLHAGNVMTQKHSESKLRVRILDFGMAQSFDGSQGLQYENFRKDIREVVRLFSALYCGQEFDSAQDLQWNWKRKLNEVNLEWEDKEELFCLIDSAMKIVHPLDVSKFHGLVQEKLQSALPDTQSHNEMMKKVIAILFPDVRDFTAIHADRKEDSIQESCSLDVADSVVRKSPHSTSVKYHDVADSRVPAFSRKTDPFIPDEILVQFRLCLSIRAA</sequence>
<evidence type="ECO:0000313" key="2">
    <source>
        <dbReference type="EMBL" id="KAK3602664.1"/>
    </source>
</evidence>
<gene>
    <name evidence="2" type="ORF">CHS0354_024985</name>
</gene>
<organism evidence="2 3">
    <name type="scientific">Potamilus streckersoni</name>
    <dbReference type="NCBI Taxonomy" id="2493646"/>
    <lineage>
        <taxon>Eukaryota</taxon>
        <taxon>Metazoa</taxon>
        <taxon>Spiralia</taxon>
        <taxon>Lophotrochozoa</taxon>
        <taxon>Mollusca</taxon>
        <taxon>Bivalvia</taxon>
        <taxon>Autobranchia</taxon>
        <taxon>Heteroconchia</taxon>
        <taxon>Palaeoheterodonta</taxon>
        <taxon>Unionida</taxon>
        <taxon>Unionoidea</taxon>
        <taxon>Unionidae</taxon>
        <taxon>Ambleminae</taxon>
        <taxon>Lampsilini</taxon>
        <taxon>Potamilus</taxon>
    </lineage>
</organism>
<protein>
    <recommendedName>
        <fullName evidence="1">Protein kinase domain-containing protein</fullName>
    </recommendedName>
</protein>
<name>A0AAE0T2Q4_9BIVA</name>
<keyword evidence="3" id="KW-1185">Reference proteome</keyword>
<evidence type="ECO:0000259" key="1">
    <source>
        <dbReference type="PROSITE" id="PS50011"/>
    </source>
</evidence>
<dbReference type="SUPFAM" id="SSF56112">
    <property type="entry name" value="Protein kinase-like (PK-like)"/>
    <property type="match status" value="1"/>
</dbReference>
<dbReference type="InterPro" id="IPR000719">
    <property type="entry name" value="Prot_kinase_dom"/>
</dbReference>
<dbReference type="Gene3D" id="3.30.200.20">
    <property type="entry name" value="Phosphorylase Kinase, domain 1"/>
    <property type="match status" value="1"/>
</dbReference>
<dbReference type="Gene3D" id="1.10.510.10">
    <property type="entry name" value="Transferase(Phosphotransferase) domain 1"/>
    <property type="match status" value="1"/>
</dbReference>
<reference evidence="2" key="1">
    <citation type="journal article" date="2021" name="Genome Biol. Evol.">
        <title>A High-Quality Reference Genome for a Parasitic Bivalve with Doubly Uniparental Inheritance (Bivalvia: Unionida).</title>
        <authorList>
            <person name="Smith C.H."/>
        </authorList>
    </citation>
    <scope>NUCLEOTIDE SEQUENCE</scope>
    <source>
        <strain evidence="2">CHS0354</strain>
    </source>
</reference>
<comment type="caution">
    <text evidence="2">The sequence shown here is derived from an EMBL/GenBank/DDBJ whole genome shotgun (WGS) entry which is preliminary data.</text>
</comment>
<dbReference type="GO" id="GO:0005524">
    <property type="term" value="F:ATP binding"/>
    <property type="evidence" value="ECO:0007669"/>
    <property type="project" value="InterPro"/>
</dbReference>
<dbReference type="Pfam" id="PF00069">
    <property type="entry name" value="Pkinase"/>
    <property type="match status" value="1"/>
</dbReference>
<dbReference type="PROSITE" id="PS50011">
    <property type="entry name" value="PROTEIN_KINASE_DOM"/>
    <property type="match status" value="1"/>
</dbReference>
<accession>A0AAE0T2Q4</accession>
<dbReference type="AlphaFoldDB" id="A0AAE0T2Q4"/>
<dbReference type="GO" id="GO:0004672">
    <property type="term" value="F:protein kinase activity"/>
    <property type="evidence" value="ECO:0007669"/>
    <property type="project" value="InterPro"/>
</dbReference>
<proteinExistence type="predicted"/>
<dbReference type="Proteomes" id="UP001195483">
    <property type="component" value="Unassembled WGS sequence"/>
</dbReference>